<evidence type="ECO:0000313" key="1">
    <source>
        <dbReference type="EMBL" id="CAB4015077.1"/>
    </source>
</evidence>
<protein>
    <submittedName>
        <fullName evidence="1">Uncharacterized protein</fullName>
    </submittedName>
</protein>
<sequence length="178" mass="20824">MYNAFNGEKRDISMQAIDVNASSRLVQDTRSEIIQDVESMFNLKPRFNHFDDHYINEDPLVKIYGIDSVHLLHKFWISYLHTRDTSTNIYSVTHYHSSIRLVMNAIAMTRLGKIDLNATFWIELSNIGGSEKVVHFREEWNDVPLLDKDNTFFLIGWTAEMMRFIFGKIVVQISAWTC</sequence>
<organism evidence="1 2">
    <name type="scientific">Paramuricea clavata</name>
    <name type="common">Red gorgonian</name>
    <name type="synonym">Violescent sea-whip</name>
    <dbReference type="NCBI Taxonomy" id="317549"/>
    <lineage>
        <taxon>Eukaryota</taxon>
        <taxon>Metazoa</taxon>
        <taxon>Cnidaria</taxon>
        <taxon>Anthozoa</taxon>
        <taxon>Octocorallia</taxon>
        <taxon>Malacalcyonacea</taxon>
        <taxon>Plexauridae</taxon>
        <taxon>Paramuricea</taxon>
    </lineage>
</organism>
<evidence type="ECO:0000313" key="2">
    <source>
        <dbReference type="Proteomes" id="UP001152795"/>
    </source>
</evidence>
<name>A0A6S7ICI9_PARCT</name>
<proteinExistence type="predicted"/>
<comment type="caution">
    <text evidence="1">The sequence shown here is derived from an EMBL/GenBank/DDBJ whole genome shotgun (WGS) entry which is preliminary data.</text>
</comment>
<reference evidence="1" key="1">
    <citation type="submission" date="2020-04" db="EMBL/GenBank/DDBJ databases">
        <authorList>
            <person name="Alioto T."/>
            <person name="Alioto T."/>
            <person name="Gomez Garrido J."/>
        </authorList>
    </citation>
    <scope>NUCLEOTIDE SEQUENCE</scope>
    <source>
        <strain evidence="1">A484AB</strain>
    </source>
</reference>
<keyword evidence="2" id="KW-1185">Reference proteome</keyword>
<dbReference type="EMBL" id="CACRXK020008568">
    <property type="protein sequence ID" value="CAB4015077.1"/>
    <property type="molecule type" value="Genomic_DNA"/>
</dbReference>
<gene>
    <name evidence="1" type="ORF">PACLA_8A074482</name>
</gene>
<dbReference type="Proteomes" id="UP001152795">
    <property type="component" value="Unassembled WGS sequence"/>
</dbReference>
<accession>A0A6S7ICI9</accession>
<dbReference type="AlphaFoldDB" id="A0A6S7ICI9"/>